<feature type="compositionally biased region" description="Polar residues" evidence="2">
    <location>
        <begin position="210"/>
        <end position="222"/>
    </location>
</feature>
<protein>
    <submittedName>
        <fullName evidence="3">Uncharacterized protein</fullName>
    </submittedName>
</protein>
<dbReference type="GeneID" id="41969870"/>
<organism evidence="3 4">
    <name type="scientific">Thyridium curvatum</name>
    <dbReference type="NCBI Taxonomy" id="1093900"/>
    <lineage>
        <taxon>Eukaryota</taxon>
        <taxon>Fungi</taxon>
        <taxon>Dikarya</taxon>
        <taxon>Ascomycota</taxon>
        <taxon>Pezizomycotina</taxon>
        <taxon>Sordariomycetes</taxon>
        <taxon>Sordariomycetidae</taxon>
        <taxon>Thyridiales</taxon>
        <taxon>Thyridiaceae</taxon>
        <taxon>Thyridium</taxon>
    </lineage>
</organism>
<dbReference type="OrthoDB" id="21471at2759"/>
<evidence type="ECO:0000256" key="1">
    <source>
        <dbReference type="ARBA" id="ARBA00010402"/>
    </source>
</evidence>
<dbReference type="PANTHER" id="PTHR31315:SF1">
    <property type="entry name" value="PROTEIN SIP5"/>
    <property type="match status" value="1"/>
</dbReference>
<feature type="compositionally biased region" description="Low complexity" evidence="2">
    <location>
        <begin position="702"/>
        <end position="714"/>
    </location>
</feature>
<dbReference type="InterPro" id="IPR039301">
    <property type="entry name" value="Sip5/DA2"/>
</dbReference>
<feature type="region of interest" description="Disordered" evidence="2">
    <location>
        <begin position="793"/>
        <end position="837"/>
    </location>
</feature>
<feature type="compositionally biased region" description="Basic and acidic residues" evidence="2">
    <location>
        <begin position="544"/>
        <end position="569"/>
    </location>
</feature>
<accession>A0A507BGT5</accession>
<feature type="region of interest" description="Disordered" evidence="2">
    <location>
        <begin position="463"/>
        <end position="520"/>
    </location>
</feature>
<feature type="region of interest" description="Disordered" evidence="2">
    <location>
        <begin position="850"/>
        <end position="904"/>
    </location>
</feature>
<feature type="compositionally biased region" description="Low complexity" evidence="2">
    <location>
        <begin position="22"/>
        <end position="63"/>
    </location>
</feature>
<keyword evidence="4" id="KW-1185">Reference proteome</keyword>
<proteinExistence type="inferred from homology"/>
<feature type="region of interest" description="Disordered" evidence="2">
    <location>
        <begin position="388"/>
        <end position="427"/>
    </location>
</feature>
<dbReference type="InParanoid" id="A0A507BGT5"/>
<feature type="compositionally biased region" description="Polar residues" evidence="2">
    <location>
        <begin position="1"/>
        <end position="16"/>
    </location>
</feature>
<sequence length="904" mass="95631">MGNTNTKESGSGSATGSRGHRPSLAPEASSSSHRSGRPSSRSGRTSRADLGGLLGLTHSGSSTQPAQEQQRRETKQEREARRLEKERQARIAERERSLKEENVDGGYLVTLGTYVGPEDFSKQVVRQLQIERRLAPFWRGLQDFDDNWTEPQIIAAARGVDIPPAGATPPDELVPKPLAVESPSNSTQNLNSLTVPLGARSLSAASDRSVSNLGSTIPSPTTAAPARGSSPFKPRAKALAAALSVGSRNGSQTEIAPREINLPADPFVNGQPTEVFLYKSGSECPICFLYYPPYLNHTRCCDQPICSECFVQIKRPDPHYPEGHGDNADNENANPEEQAGQLISEPACCPYCQQPEFGVTYEAPPFRRGLTYSAGSLTVGLHSTAMSSSSSVNSNTLSPSSLGSPTGGNRRRTQSLSATAPNVITTDRVRPDWSTKLANQRAHIARRAAAATALHTAAFLIGNNSDSRSGFRMSSRFGRRTGHSASPGGRVDEGSPQGNTSEGGEGDGSSGADTARPLGARRNRMEDLEELMFREALRQSLASEEERQRKWEKEVRKEAKKREKEERKAAKAAMKHGSGPYSQGGSGASSATASSLSLSGLVHGRRRGNSGASNLRVEASVASAVAADGNGNRSGSASPVNTTDKGKAIERPPTVPEARTSEEAGESSATAGASSNPAASSSARPMPTPHQPAGPSHLRQMSSASSVTSSQPDSTPNSYTPQSHLHDPRSSGLTLGGASDDGEAADDKDPSNSAEPMFNFSSLAEMVGVQLEGEHAGRRLSAIGRDSLTKDNAAEADIAKGNAASPSQHADKDDEVAATEHDEHVGDAGSDEIDQSIATLKASDVKKFRAECEKQQESTSTSSALAPPQLMITPETPAPVDDDRDESKRLGFATTIESSRTVTQ</sequence>
<dbReference type="PANTHER" id="PTHR31315">
    <property type="entry name" value="PROTEIN SIP5"/>
    <property type="match status" value="1"/>
</dbReference>
<feature type="compositionally biased region" description="Low complexity" evidence="2">
    <location>
        <begin position="571"/>
        <end position="581"/>
    </location>
</feature>
<feature type="region of interest" description="Disordered" evidence="2">
    <location>
        <begin position="625"/>
        <end position="757"/>
    </location>
</feature>
<comment type="similarity">
    <text evidence="1">Belongs to the SIP5 family.</text>
</comment>
<dbReference type="EMBL" id="SKBQ01000010">
    <property type="protein sequence ID" value="TPX18566.1"/>
    <property type="molecule type" value="Genomic_DNA"/>
</dbReference>
<dbReference type="STRING" id="1093900.A0A507BGT5"/>
<dbReference type="RefSeq" id="XP_031000277.1">
    <property type="nucleotide sequence ID" value="XM_031136611.1"/>
</dbReference>
<feature type="compositionally biased region" description="Low complexity" evidence="2">
    <location>
        <begin position="463"/>
        <end position="476"/>
    </location>
</feature>
<feature type="compositionally biased region" description="Polar residues" evidence="2">
    <location>
        <begin position="631"/>
        <end position="643"/>
    </location>
</feature>
<dbReference type="AlphaFoldDB" id="A0A507BGT5"/>
<reference evidence="3 4" key="1">
    <citation type="submission" date="2019-06" db="EMBL/GenBank/DDBJ databases">
        <title>Draft genome sequence of the filamentous fungus Phialemoniopsis curvata isolated from diesel fuel.</title>
        <authorList>
            <person name="Varaljay V.A."/>
            <person name="Lyon W.J."/>
            <person name="Crouch A.L."/>
            <person name="Drake C.E."/>
            <person name="Hollomon J.M."/>
            <person name="Nadeau L.J."/>
            <person name="Nunn H.S."/>
            <person name="Stevenson B.S."/>
            <person name="Bojanowski C.L."/>
            <person name="Crookes-Goodson W.J."/>
        </authorList>
    </citation>
    <scope>NUCLEOTIDE SEQUENCE [LARGE SCALE GENOMIC DNA]</scope>
    <source>
        <strain evidence="3 4">D216</strain>
    </source>
</reference>
<name>A0A507BGT5_9PEZI</name>
<feature type="compositionally biased region" description="Basic and acidic residues" evidence="2">
    <location>
        <begin position="69"/>
        <end position="88"/>
    </location>
</feature>
<feature type="compositionally biased region" description="Low complexity" evidence="2">
    <location>
        <begin position="666"/>
        <end position="683"/>
    </location>
</feature>
<feature type="region of interest" description="Disordered" evidence="2">
    <location>
        <begin position="210"/>
        <end position="231"/>
    </location>
</feature>
<dbReference type="CDD" id="cd24139">
    <property type="entry name" value="SIP5-like"/>
    <property type="match status" value="1"/>
</dbReference>
<evidence type="ECO:0000313" key="4">
    <source>
        <dbReference type="Proteomes" id="UP000319257"/>
    </source>
</evidence>
<feature type="region of interest" description="Disordered" evidence="2">
    <location>
        <begin position="320"/>
        <end position="339"/>
    </location>
</feature>
<gene>
    <name evidence="3" type="ORF">E0L32_002423</name>
</gene>
<feature type="compositionally biased region" description="Polar residues" evidence="2">
    <location>
        <begin position="414"/>
        <end position="425"/>
    </location>
</feature>
<dbReference type="GO" id="GO:0005737">
    <property type="term" value="C:cytoplasm"/>
    <property type="evidence" value="ECO:0007669"/>
    <property type="project" value="TreeGrafter"/>
</dbReference>
<feature type="region of interest" description="Disordered" evidence="2">
    <location>
        <begin position="541"/>
        <end position="597"/>
    </location>
</feature>
<evidence type="ECO:0000313" key="3">
    <source>
        <dbReference type="EMBL" id="TPX18566.1"/>
    </source>
</evidence>
<comment type="caution">
    <text evidence="3">The sequence shown here is derived from an EMBL/GenBank/DDBJ whole genome shotgun (WGS) entry which is preliminary data.</text>
</comment>
<feature type="compositionally biased region" description="Polar residues" evidence="2">
    <location>
        <begin position="895"/>
        <end position="904"/>
    </location>
</feature>
<feature type="compositionally biased region" description="Low complexity" evidence="2">
    <location>
        <begin position="588"/>
        <end position="597"/>
    </location>
</feature>
<dbReference type="Proteomes" id="UP000319257">
    <property type="component" value="Unassembled WGS sequence"/>
</dbReference>
<feature type="region of interest" description="Disordered" evidence="2">
    <location>
        <begin position="1"/>
        <end position="88"/>
    </location>
</feature>
<evidence type="ECO:0000256" key="2">
    <source>
        <dbReference type="SAM" id="MobiDB-lite"/>
    </source>
</evidence>
<feature type="compositionally biased region" description="Low complexity" evidence="2">
    <location>
        <begin position="388"/>
        <end position="408"/>
    </location>
</feature>